<feature type="domain" description="Putative mannosyltransferase YkcA/B-like C-terminal" evidence="2">
    <location>
        <begin position="41"/>
        <end position="114"/>
    </location>
</feature>
<reference evidence="4" key="1">
    <citation type="journal article" date="2019" name="Int. J. Syst. Evol. Microbiol.">
        <title>The Global Catalogue of Microorganisms (GCM) 10K type strain sequencing project: providing services to taxonomists for standard genome sequencing and annotation.</title>
        <authorList>
            <consortium name="The Broad Institute Genomics Platform"/>
            <consortium name="The Broad Institute Genome Sequencing Center for Infectious Disease"/>
            <person name="Wu L."/>
            <person name="Ma J."/>
        </authorList>
    </citation>
    <scope>NUCLEOTIDE SEQUENCE [LARGE SCALE GENOMIC DNA]</scope>
    <source>
        <strain evidence="4">JCM 18123</strain>
    </source>
</reference>
<evidence type="ECO:0000259" key="2">
    <source>
        <dbReference type="Pfam" id="PF24878"/>
    </source>
</evidence>
<accession>A0ABP9G7X9</accession>
<dbReference type="Proteomes" id="UP001499993">
    <property type="component" value="Unassembled WGS sequence"/>
</dbReference>
<evidence type="ECO:0000313" key="4">
    <source>
        <dbReference type="Proteomes" id="UP001499993"/>
    </source>
</evidence>
<dbReference type="Pfam" id="PF24878">
    <property type="entry name" value="YkcB_C"/>
    <property type="match status" value="1"/>
</dbReference>
<keyword evidence="4" id="KW-1185">Reference proteome</keyword>
<dbReference type="RefSeq" id="WP_345555563.1">
    <property type="nucleotide sequence ID" value="NZ_BAABIK010000003.1"/>
</dbReference>
<evidence type="ECO:0000256" key="1">
    <source>
        <dbReference type="SAM" id="MobiDB-lite"/>
    </source>
</evidence>
<sequence length="170" mass="17007">MFSGSRSGPPGGTDAAAPPPGGMGRAPGGSTAELSEERQTLLGYVASEAGDRTVALAVEGGATSAAPYIIGSDLTVVAMGGFGGTDDPPTVEQLTAWRESGELGFVLLGGGMGGAPPSGAHVPSGAQTPMGGAEQARGEREEWVKQTCTRVDPKAWGGAQDGSRQLYSCR</sequence>
<protein>
    <recommendedName>
        <fullName evidence="2">Putative mannosyltransferase YkcA/B-like C-terminal domain-containing protein</fullName>
    </recommendedName>
</protein>
<dbReference type="InterPro" id="IPR056785">
    <property type="entry name" value="YkcA/B-like_C"/>
</dbReference>
<evidence type="ECO:0000313" key="3">
    <source>
        <dbReference type="EMBL" id="GAA4931075.1"/>
    </source>
</evidence>
<feature type="region of interest" description="Disordered" evidence="1">
    <location>
        <begin position="1"/>
        <end position="36"/>
    </location>
</feature>
<gene>
    <name evidence="3" type="ORF">GCM10023224_08680</name>
</gene>
<name>A0ABP9G7X9_9ACTN</name>
<dbReference type="EMBL" id="BAABIK010000003">
    <property type="protein sequence ID" value="GAA4931075.1"/>
    <property type="molecule type" value="Genomic_DNA"/>
</dbReference>
<organism evidence="3 4">
    <name type="scientific">Streptomonospora halophila</name>
    <dbReference type="NCBI Taxonomy" id="427369"/>
    <lineage>
        <taxon>Bacteria</taxon>
        <taxon>Bacillati</taxon>
        <taxon>Actinomycetota</taxon>
        <taxon>Actinomycetes</taxon>
        <taxon>Streptosporangiales</taxon>
        <taxon>Nocardiopsidaceae</taxon>
        <taxon>Streptomonospora</taxon>
    </lineage>
</organism>
<comment type="caution">
    <text evidence="3">The sequence shown here is derived from an EMBL/GenBank/DDBJ whole genome shotgun (WGS) entry which is preliminary data.</text>
</comment>
<proteinExistence type="predicted"/>
<feature type="region of interest" description="Disordered" evidence="1">
    <location>
        <begin position="120"/>
        <end position="142"/>
    </location>
</feature>